<organism evidence="3 4">
    <name type="scientific">Candidatus Woesebacteria bacterium RIFCSPHIGHO2_01_FULL_38_26b</name>
    <dbReference type="NCBI Taxonomy" id="1802491"/>
    <lineage>
        <taxon>Bacteria</taxon>
        <taxon>Candidatus Woeseibacteriota</taxon>
    </lineage>
</organism>
<reference evidence="3 4" key="1">
    <citation type="journal article" date="2016" name="Nat. Commun.">
        <title>Thousands of microbial genomes shed light on interconnected biogeochemical processes in an aquifer system.</title>
        <authorList>
            <person name="Anantharaman K."/>
            <person name="Brown C.T."/>
            <person name="Hug L.A."/>
            <person name="Sharon I."/>
            <person name="Castelle C.J."/>
            <person name="Probst A.J."/>
            <person name="Thomas B.C."/>
            <person name="Singh A."/>
            <person name="Wilkins M.J."/>
            <person name="Karaoz U."/>
            <person name="Brodie E.L."/>
            <person name="Williams K.H."/>
            <person name="Hubbard S.S."/>
            <person name="Banfield J.F."/>
        </authorList>
    </citation>
    <scope>NUCLEOTIDE SEQUENCE [LARGE SCALE GENOMIC DNA]</scope>
</reference>
<dbReference type="SUPFAM" id="SSF103190">
    <property type="entry name" value="Sensory domain-like"/>
    <property type="match status" value="1"/>
</dbReference>
<feature type="transmembrane region" description="Helical" evidence="1">
    <location>
        <begin position="244"/>
        <end position="268"/>
    </location>
</feature>
<name>A0A1F7XZ34_9BACT</name>
<dbReference type="Pfam" id="PF14827">
    <property type="entry name" value="dCache_3"/>
    <property type="match status" value="1"/>
</dbReference>
<sequence>MWNQFFLQNLHFAVNIFAAMVFLWIFWLYLDVWLARKKGREMVKSFGFLFLGISFVVQAVHLESTIILTPLINELTFDRLLILTRTLGYSLIIISIFIEPNLAHPHKDKLRTTDEKEKGNENLNQIFGGPILISAFGAQIPGFVIGHLLFPLFAVSVALLYLYKATYGLEFHLRRIAYGFFFVATFELLNLRELFAASTNVALFKTVATYGNLWILEHVFLFVAVLILGRWVFGYLLKRLETQLYMFFSLSVLIIFLITTVTFTGLLLKNMQGEALKQLETNVKVLEYALTSKTSQLTSDAEVFAKDSEVIGAVSADQKPTLANFTSDFLVTKSLSTLIVTNSDAAVIARGEEPERIGESVSGNAMIARSLIGESVSSATTQEGLLAPQIVISSSVPVKNADEQIIGSVKAGILIDNAFVDGIEKATGLAVSIYGGEKVSATTLLAADKVTRRVGISESDKRILELVLAKGESFTGTTQILNTPYFASYLPLTDVDATPVGMLFVGRPQISVLQTAAASIQLTFVVTGILWLLAIIPSYLIASYISKQLR</sequence>
<keyword evidence="1" id="KW-0472">Membrane</keyword>
<dbReference type="GO" id="GO:0005886">
    <property type="term" value="C:plasma membrane"/>
    <property type="evidence" value="ECO:0007669"/>
    <property type="project" value="UniProtKB-SubCell"/>
</dbReference>
<dbReference type="AlphaFoldDB" id="A0A1F7XZ34"/>
<proteinExistence type="predicted"/>
<comment type="caution">
    <text evidence="3">The sequence shown here is derived from an EMBL/GenBank/DDBJ whole genome shotgun (WGS) entry which is preliminary data.</text>
</comment>
<feature type="transmembrane region" description="Helical" evidence="1">
    <location>
        <begin position="12"/>
        <end position="34"/>
    </location>
</feature>
<evidence type="ECO:0000313" key="3">
    <source>
        <dbReference type="EMBL" id="OGM19959.1"/>
    </source>
</evidence>
<dbReference type="Proteomes" id="UP000176741">
    <property type="component" value="Unassembled WGS sequence"/>
</dbReference>
<keyword evidence="1" id="KW-1133">Transmembrane helix</keyword>
<feature type="transmembrane region" description="Helical" evidence="1">
    <location>
        <begin position="122"/>
        <end position="138"/>
    </location>
</feature>
<evidence type="ECO:0000256" key="1">
    <source>
        <dbReference type="SAM" id="Phobius"/>
    </source>
</evidence>
<feature type="domain" description="Double Cache" evidence="2">
    <location>
        <begin position="275"/>
        <end position="511"/>
    </location>
</feature>
<feature type="transmembrane region" description="Helical" evidence="1">
    <location>
        <begin position="46"/>
        <end position="68"/>
    </location>
</feature>
<accession>A0A1F7XZ34</accession>
<keyword evidence="1" id="KW-0812">Transmembrane</keyword>
<feature type="transmembrane region" description="Helical" evidence="1">
    <location>
        <begin position="80"/>
        <end position="102"/>
    </location>
</feature>
<feature type="transmembrane region" description="Helical" evidence="1">
    <location>
        <begin position="175"/>
        <end position="195"/>
    </location>
</feature>
<dbReference type="InterPro" id="IPR029150">
    <property type="entry name" value="dCache_3"/>
</dbReference>
<feature type="transmembrane region" description="Helical" evidence="1">
    <location>
        <begin position="144"/>
        <end position="163"/>
    </location>
</feature>
<dbReference type="InterPro" id="IPR029151">
    <property type="entry name" value="Sensor-like_sf"/>
</dbReference>
<evidence type="ECO:0000313" key="4">
    <source>
        <dbReference type="Proteomes" id="UP000176741"/>
    </source>
</evidence>
<protein>
    <recommendedName>
        <fullName evidence="2">Double Cache domain-containing protein</fullName>
    </recommendedName>
</protein>
<feature type="transmembrane region" description="Helical" evidence="1">
    <location>
        <begin position="522"/>
        <end position="545"/>
    </location>
</feature>
<evidence type="ECO:0000259" key="2">
    <source>
        <dbReference type="Pfam" id="PF14827"/>
    </source>
</evidence>
<dbReference type="Gene3D" id="3.30.450.20">
    <property type="entry name" value="PAS domain"/>
    <property type="match status" value="1"/>
</dbReference>
<dbReference type="EMBL" id="MGGD01000049">
    <property type="protein sequence ID" value="OGM19959.1"/>
    <property type="molecule type" value="Genomic_DNA"/>
</dbReference>
<gene>
    <name evidence="3" type="ORF">A2771_03100</name>
</gene>
<feature type="transmembrane region" description="Helical" evidence="1">
    <location>
        <begin position="215"/>
        <end position="237"/>
    </location>
</feature>